<feature type="transmembrane region" description="Helical" evidence="1">
    <location>
        <begin position="20"/>
        <end position="39"/>
    </location>
</feature>
<keyword evidence="1" id="KW-0472">Membrane</keyword>
<evidence type="ECO:0000313" key="2">
    <source>
        <dbReference type="EMBL" id="SFT53174.1"/>
    </source>
</evidence>
<dbReference type="EMBL" id="FPAS01000001">
    <property type="protein sequence ID" value="SFT53174.1"/>
    <property type="molecule type" value="Genomic_DNA"/>
</dbReference>
<dbReference type="STRING" id="477690.SAMN05216474_1122"/>
<dbReference type="Proteomes" id="UP000236454">
    <property type="component" value="Unassembled WGS sequence"/>
</dbReference>
<evidence type="ECO:0000256" key="1">
    <source>
        <dbReference type="SAM" id="Phobius"/>
    </source>
</evidence>
<sequence length="67" mass="7900">MPSFLYFRKSYFCRKKMQSYILALIPALIAGSINSYYWYTRGYRGGKLFFMGTIAFYGITLLILNLF</sequence>
<feature type="transmembrane region" description="Helical" evidence="1">
    <location>
        <begin position="45"/>
        <end position="66"/>
    </location>
</feature>
<accession>A0A1I6YRZ0</accession>
<name>A0A1I6YRZ0_9FLAO</name>
<reference evidence="2 3" key="1">
    <citation type="submission" date="2016-10" db="EMBL/GenBank/DDBJ databases">
        <authorList>
            <person name="de Groot N.N."/>
        </authorList>
    </citation>
    <scope>NUCLEOTIDE SEQUENCE [LARGE SCALE GENOMIC DNA]</scope>
    <source>
        <strain evidence="2 3">CGMCC 1.7005</strain>
    </source>
</reference>
<proteinExistence type="predicted"/>
<dbReference type="AlphaFoldDB" id="A0A1I6YRZ0"/>
<evidence type="ECO:0000313" key="3">
    <source>
        <dbReference type="Proteomes" id="UP000236454"/>
    </source>
</evidence>
<keyword evidence="1" id="KW-1133">Transmembrane helix</keyword>
<gene>
    <name evidence="2" type="ORF">SAMN05216474_1122</name>
</gene>
<keyword evidence="3" id="KW-1185">Reference proteome</keyword>
<protein>
    <submittedName>
        <fullName evidence="2">Uncharacterized protein</fullName>
    </submittedName>
</protein>
<keyword evidence="1" id="KW-0812">Transmembrane</keyword>
<organism evidence="2 3">
    <name type="scientific">Lishizhenia tianjinensis</name>
    <dbReference type="NCBI Taxonomy" id="477690"/>
    <lineage>
        <taxon>Bacteria</taxon>
        <taxon>Pseudomonadati</taxon>
        <taxon>Bacteroidota</taxon>
        <taxon>Flavobacteriia</taxon>
        <taxon>Flavobacteriales</taxon>
        <taxon>Crocinitomicaceae</taxon>
        <taxon>Lishizhenia</taxon>
    </lineage>
</organism>